<accession>R7B0X8</accession>
<feature type="compositionally biased region" description="Low complexity" evidence="1">
    <location>
        <begin position="89"/>
        <end position="99"/>
    </location>
</feature>
<feature type="domain" description="D-alanyl-D-alanine carboxypeptidase-like core" evidence="3">
    <location>
        <begin position="205"/>
        <end position="327"/>
    </location>
</feature>
<dbReference type="InterPro" id="IPR052179">
    <property type="entry name" value="DD-CPase-like"/>
</dbReference>
<dbReference type="CDD" id="cd14852">
    <property type="entry name" value="LD-carboxypeptidase"/>
    <property type="match status" value="1"/>
</dbReference>
<keyword evidence="2" id="KW-1133">Transmembrane helix</keyword>
<evidence type="ECO:0000256" key="2">
    <source>
        <dbReference type="SAM" id="Phobius"/>
    </source>
</evidence>
<dbReference type="SUPFAM" id="SSF55166">
    <property type="entry name" value="Hedgehog/DD-peptidase"/>
    <property type="match status" value="1"/>
</dbReference>
<evidence type="ECO:0000259" key="3">
    <source>
        <dbReference type="Pfam" id="PF02557"/>
    </source>
</evidence>
<sequence length="354" mass="39155">MSNTRSSNGGNRPRHRMNRRQREELMRKRKIATAVILMVIIIAAAGIIWGIVALVRHSRGGSDKPQHNSQVTQTAQSGQNETQAAGSVTQTMTADTVAHTTDDVTRVTPPADMTESSEGTAVPQETASVADVPSVTSAVTASAAHSEDENTDRTFTTSKGFTGYVKDGVTYIDGYLLVNKTYSLPSTYVPQNPDVPVTASWSTTSLDKDLMDAWRTMKQDADALGLNLVLSSGYRSYSTQVTLYNRYVAQDGKAAADTYSARAGYSEHQSGLCFDLNSIEDSFQYTDEGKWVNDNAYKYGFTIRFPKGKESYTGYQYESWHLRYVGKDLAQKLYNNGDWLSLEEYFGVTSEYKD</sequence>
<feature type="region of interest" description="Disordered" evidence="1">
    <location>
        <begin position="1"/>
        <end position="24"/>
    </location>
</feature>
<dbReference type="MEROPS" id="M15.024"/>
<dbReference type="PANTHER" id="PTHR34385:SF1">
    <property type="entry name" value="PEPTIDOGLYCAN L-ALANYL-D-GLUTAMATE ENDOPEPTIDASE CWLK"/>
    <property type="match status" value="1"/>
</dbReference>
<dbReference type="InterPro" id="IPR058193">
    <property type="entry name" value="VanY/YodJ_core_dom"/>
</dbReference>
<dbReference type="Proteomes" id="UP000018141">
    <property type="component" value="Unassembled WGS sequence"/>
</dbReference>
<dbReference type="PANTHER" id="PTHR34385">
    <property type="entry name" value="D-ALANYL-D-ALANINE CARBOXYPEPTIDASE"/>
    <property type="match status" value="1"/>
</dbReference>
<organism evidence="4 5">
    <name type="scientific">Bacteroides pectinophilus CAG:437</name>
    <dbReference type="NCBI Taxonomy" id="1263051"/>
    <lineage>
        <taxon>Bacteria</taxon>
        <taxon>Bacillati</taxon>
        <taxon>Bacillota</taxon>
        <taxon>Clostridia</taxon>
        <taxon>Eubacteriales</taxon>
    </lineage>
</organism>
<feature type="transmembrane region" description="Helical" evidence="2">
    <location>
        <begin position="31"/>
        <end position="55"/>
    </location>
</feature>
<dbReference type="AlphaFoldDB" id="R7B0X8"/>
<protein>
    <recommendedName>
        <fullName evidence="3">D-alanyl-D-alanine carboxypeptidase-like core domain-containing protein</fullName>
    </recommendedName>
</protein>
<name>R7B0X8_9FIRM</name>
<proteinExistence type="predicted"/>
<evidence type="ECO:0000313" key="4">
    <source>
        <dbReference type="EMBL" id="CDD57157.1"/>
    </source>
</evidence>
<comment type="caution">
    <text evidence="4">The sequence shown here is derived from an EMBL/GenBank/DDBJ whole genome shotgun (WGS) entry which is preliminary data.</text>
</comment>
<reference evidence="4" key="1">
    <citation type="submission" date="2012-11" db="EMBL/GenBank/DDBJ databases">
        <title>Dependencies among metagenomic species, viruses, plasmids and units of genetic variation.</title>
        <authorList>
            <person name="Nielsen H.B."/>
            <person name="Almeida M."/>
            <person name="Juncker A.S."/>
            <person name="Rasmussen S."/>
            <person name="Li J."/>
            <person name="Sunagawa S."/>
            <person name="Plichta D."/>
            <person name="Gautier L."/>
            <person name="Le Chatelier E."/>
            <person name="Peletier E."/>
            <person name="Bonde I."/>
            <person name="Nielsen T."/>
            <person name="Manichanh C."/>
            <person name="Arumugam M."/>
            <person name="Batto J."/>
            <person name="Santos M.B.Q.D."/>
            <person name="Blom N."/>
            <person name="Borruel N."/>
            <person name="Burgdorf K.S."/>
            <person name="Boumezbeur F."/>
            <person name="Casellas F."/>
            <person name="Dore J."/>
            <person name="Guarner F."/>
            <person name="Hansen T."/>
            <person name="Hildebrand F."/>
            <person name="Kaas R.S."/>
            <person name="Kennedy S."/>
            <person name="Kristiansen K."/>
            <person name="Kultima J.R."/>
            <person name="Leonard P."/>
            <person name="Levenez F."/>
            <person name="Lund O."/>
            <person name="Moumen B."/>
            <person name="Le Paslier D."/>
            <person name="Pons N."/>
            <person name="Pedersen O."/>
            <person name="Prifti E."/>
            <person name="Qin J."/>
            <person name="Raes J."/>
            <person name="Tap J."/>
            <person name="Tims S."/>
            <person name="Ussery D.W."/>
            <person name="Yamada T."/>
            <person name="MetaHit consortium"/>
            <person name="Renault P."/>
            <person name="Sicheritz-Ponten T."/>
            <person name="Bork P."/>
            <person name="Wang J."/>
            <person name="Brunak S."/>
            <person name="Ehrlich S.D."/>
        </authorList>
    </citation>
    <scope>NUCLEOTIDE SEQUENCE [LARGE SCALE GENOMIC DNA]</scope>
</reference>
<dbReference type="Pfam" id="PF02557">
    <property type="entry name" value="VanY"/>
    <property type="match status" value="1"/>
</dbReference>
<dbReference type="Gene3D" id="3.30.1380.10">
    <property type="match status" value="1"/>
</dbReference>
<dbReference type="EMBL" id="CBHH010000044">
    <property type="protein sequence ID" value="CDD57157.1"/>
    <property type="molecule type" value="Genomic_DNA"/>
</dbReference>
<feature type="compositionally biased region" description="Polar residues" evidence="1">
    <location>
        <begin position="114"/>
        <end position="125"/>
    </location>
</feature>
<feature type="compositionally biased region" description="Polar residues" evidence="1">
    <location>
        <begin position="67"/>
        <end position="88"/>
    </location>
</feature>
<dbReference type="InterPro" id="IPR003709">
    <property type="entry name" value="VanY-like_core_dom"/>
</dbReference>
<keyword evidence="2" id="KW-0472">Membrane</keyword>
<feature type="compositionally biased region" description="Polar residues" evidence="1">
    <location>
        <begin position="1"/>
        <end position="10"/>
    </location>
</feature>
<dbReference type="GO" id="GO:0006508">
    <property type="term" value="P:proteolysis"/>
    <property type="evidence" value="ECO:0007669"/>
    <property type="project" value="InterPro"/>
</dbReference>
<evidence type="ECO:0000313" key="5">
    <source>
        <dbReference type="Proteomes" id="UP000018141"/>
    </source>
</evidence>
<dbReference type="InterPro" id="IPR009045">
    <property type="entry name" value="Zn_M74/Hedgehog-like"/>
</dbReference>
<keyword evidence="2" id="KW-0812">Transmembrane</keyword>
<evidence type="ECO:0000256" key="1">
    <source>
        <dbReference type="SAM" id="MobiDB-lite"/>
    </source>
</evidence>
<dbReference type="GO" id="GO:0008233">
    <property type="term" value="F:peptidase activity"/>
    <property type="evidence" value="ECO:0007669"/>
    <property type="project" value="InterPro"/>
</dbReference>
<feature type="region of interest" description="Disordered" evidence="1">
    <location>
        <begin position="59"/>
        <end position="133"/>
    </location>
</feature>
<gene>
    <name evidence="4" type="ORF">BN656_01450</name>
</gene>